<dbReference type="PANTHER" id="PTHR31306:SF3">
    <property type="entry name" value="NUCLEOTIDE-DIPHOSPHO-SUGAR TRANSFERASE DOMAIN-CONTAINING PROTEIN"/>
    <property type="match status" value="1"/>
</dbReference>
<dbReference type="Proteomes" id="UP000799766">
    <property type="component" value="Unassembled WGS sequence"/>
</dbReference>
<dbReference type="AlphaFoldDB" id="A0A6A6P5Q8"/>
<evidence type="ECO:0000256" key="2">
    <source>
        <dbReference type="ARBA" id="ARBA00022676"/>
    </source>
</evidence>
<evidence type="ECO:0000256" key="3">
    <source>
        <dbReference type="ARBA" id="ARBA00022679"/>
    </source>
</evidence>
<dbReference type="EMBL" id="MU001676">
    <property type="protein sequence ID" value="KAF2459128.1"/>
    <property type="molecule type" value="Genomic_DNA"/>
</dbReference>
<reference evidence="5" key="1">
    <citation type="journal article" date="2020" name="Stud. Mycol.">
        <title>101 Dothideomycetes genomes: a test case for predicting lifestyles and emergence of pathogens.</title>
        <authorList>
            <person name="Haridas S."/>
            <person name="Albert R."/>
            <person name="Binder M."/>
            <person name="Bloem J."/>
            <person name="Labutti K."/>
            <person name="Salamov A."/>
            <person name="Andreopoulos B."/>
            <person name="Baker S."/>
            <person name="Barry K."/>
            <person name="Bills G."/>
            <person name="Bluhm B."/>
            <person name="Cannon C."/>
            <person name="Castanera R."/>
            <person name="Culley D."/>
            <person name="Daum C."/>
            <person name="Ezra D."/>
            <person name="Gonzalez J."/>
            <person name="Henrissat B."/>
            <person name="Kuo A."/>
            <person name="Liang C."/>
            <person name="Lipzen A."/>
            <person name="Lutzoni F."/>
            <person name="Magnuson J."/>
            <person name="Mondo S."/>
            <person name="Nolan M."/>
            <person name="Ohm R."/>
            <person name="Pangilinan J."/>
            <person name="Park H.-J."/>
            <person name="Ramirez L."/>
            <person name="Alfaro M."/>
            <person name="Sun H."/>
            <person name="Tritt A."/>
            <person name="Yoshinaga Y."/>
            <person name="Zwiers L.-H."/>
            <person name="Turgeon B."/>
            <person name="Goodwin S."/>
            <person name="Spatafora J."/>
            <person name="Crous P."/>
            <person name="Grigoriev I."/>
        </authorList>
    </citation>
    <scope>NUCLEOTIDE SEQUENCE</scope>
    <source>
        <strain evidence="5">ATCC 16933</strain>
    </source>
</reference>
<dbReference type="Gene3D" id="3.90.550.10">
    <property type="entry name" value="Spore Coat Polysaccharide Biosynthesis Protein SpsA, Chain A"/>
    <property type="match status" value="1"/>
</dbReference>
<accession>A0A6A6P5Q8</accession>
<keyword evidence="6" id="KW-1185">Reference proteome</keyword>
<comment type="similarity">
    <text evidence="1">Belongs to the glycosyltransferase 34 family.</text>
</comment>
<dbReference type="GO" id="GO:0016757">
    <property type="term" value="F:glycosyltransferase activity"/>
    <property type="evidence" value="ECO:0007669"/>
    <property type="project" value="UniProtKB-KW"/>
</dbReference>
<gene>
    <name evidence="5" type="ORF">BDY21DRAFT_362607</name>
</gene>
<keyword evidence="3" id="KW-0808">Transferase</keyword>
<organism evidence="5 6">
    <name type="scientific">Lineolata rhizophorae</name>
    <dbReference type="NCBI Taxonomy" id="578093"/>
    <lineage>
        <taxon>Eukaryota</taxon>
        <taxon>Fungi</taxon>
        <taxon>Dikarya</taxon>
        <taxon>Ascomycota</taxon>
        <taxon>Pezizomycotina</taxon>
        <taxon>Dothideomycetes</taxon>
        <taxon>Dothideomycetes incertae sedis</taxon>
        <taxon>Lineolatales</taxon>
        <taxon>Lineolataceae</taxon>
        <taxon>Lineolata</taxon>
    </lineage>
</organism>
<evidence type="ECO:0000313" key="5">
    <source>
        <dbReference type="EMBL" id="KAF2459128.1"/>
    </source>
</evidence>
<evidence type="ECO:0000313" key="6">
    <source>
        <dbReference type="Proteomes" id="UP000799766"/>
    </source>
</evidence>
<keyword evidence="4" id="KW-1133">Transmembrane helix</keyword>
<proteinExistence type="inferred from homology"/>
<dbReference type="InterPro" id="IPR029044">
    <property type="entry name" value="Nucleotide-diphossugar_trans"/>
</dbReference>
<dbReference type="OrthoDB" id="3763672at2759"/>
<dbReference type="PANTHER" id="PTHR31306">
    <property type="entry name" value="ALPHA-1,6-MANNOSYLTRANSFERASE MNN11-RELATED"/>
    <property type="match status" value="1"/>
</dbReference>
<sequence length="378" mass="43419">MGLQMRYLWSRPIISAIVCFLILYICFESIDKQTVLPHVRVTVSRPSSADQQSLNSTDHFPSVPDVLEKSMVNVLAQLYKPKVIPITHQKYTDADGDEYVIEGEPHFTKPLGKDLLILDTDSRPFTEPNEILSNGTYDWSDAHGLSNGMLNHYMYSQIHGYDYLFIKTPKYEDRGPSWAKPVTIANLLPRYRFVVFVDSDAIFHRPEVPFEWLLNHWGATDATALALATDPPEFDYNRDTRGRVVHNTGFVVAQNVPRAHALLRDWVECPDELRHEDCAKWKNVWSFDQGAFAEYVRYAFDQPDDILDVPCGEANGYPESEGSCDGKFIRHFWIQKDKLKAGVADSMMQVLVDRLHEDLLMHRDAHLMESPSNRLGEW</sequence>
<dbReference type="GO" id="GO:0000139">
    <property type="term" value="C:Golgi membrane"/>
    <property type="evidence" value="ECO:0007669"/>
    <property type="project" value="TreeGrafter"/>
</dbReference>
<protein>
    <recommendedName>
        <fullName evidence="7">Nucleotide-diphospho-sugar transferase domain-containing protein</fullName>
    </recommendedName>
</protein>
<keyword evidence="4" id="KW-0812">Transmembrane</keyword>
<keyword evidence="2" id="KW-0328">Glycosyltransferase</keyword>
<dbReference type="InterPro" id="IPR008630">
    <property type="entry name" value="Glyco_trans_34"/>
</dbReference>
<dbReference type="GO" id="GO:0006487">
    <property type="term" value="P:protein N-linked glycosylation"/>
    <property type="evidence" value="ECO:0007669"/>
    <property type="project" value="TreeGrafter"/>
</dbReference>
<name>A0A6A6P5Q8_9PEZI</name>
<evidence type="ECO:0000256" key="1">
    <source>
        <dbReference type="ARBA" id="ARBA00005664"/>
    </source>
</evidence>
<evidence type="ECO:0000256" key="4">
    <source>
        <dbReference type="SAM" id="Phobius"/>
    </source>
</evidence>
<evidence type="ECO:0008006" key="7">
    <source>
        <dbReference type="Google" id="ProtNLM"/>
    </source>
</evidence>
<keyword evidence="4" id="KW-0472">Membrane</keyword>
<feature type="transmembrane region" description="Helical" evidence="4">
    <location>
        <begin position="12"/>
        <end position="30"/>
    </location>
</feature>